<feature type="transmembrane region" description="Helical" evidence="1">
    <location>
        <begin position="136"/>
        <end position="154"/>
    </location>
</feature>
<organism evidence="3 4">
    <name type="scientific">Candidatus Amesbacteria bacterium GW2011_GWA1_47_16</name>
    <dbReference type="NCBI Taxonomy" id="1618353"/>
    <lineage>
        <taxon>Bacteria</taxon>
        <taxon>Candidatus Amesiibacteriota</taxon>
    </lineage>
</organism>
<dbReference type="InterPro" id="IPR013783">
    <property type="entry name" value="Ig-like_fold"/>
</dbReference>
<evidence type="ECO:0000313" key="4">
    <source>
        <dbReference type="Proteomes" id="UP000034364"/>
    </source>
</evidence>
<proteinExistence type="predicted"/>
<protein>
    <recommendedName>
        <fullName evidence="5">Bacterial Ig-like domain-containing protein</fullName>
    </recommendedName>
</protein>
<evidence type="ECO:0008006" key="5">
    <source>
        <dbReference type="Google" id="ProtNLM"/>
    </source>
</evidence>
<keyword evidence="1" id="KW-0812">Transmembrane</keyword>
<reference evidence="3 4" key="1">
    <citation type="journal article" date="2015" name="Nature">
        <title>rRNA introns, odd ribosomes, and small enigmatic genomes across a large radiation of phyla.</title>
        <authorList>
            <person name="Brown C.T."/>
            <person name="Hug L.A."/>
            <person name="Thomas B.C."/>
            <person name="Sharon I."/>
            <person name="Castelle C.J."/>
            <person name="Singh A."/>
            <person name="Wilkins M.J."/>
            <person name="Williams K.H."/>
            <person name="Banfield J.F."/>
        </authorList>
    </citation>
    <scope>NUCLEOTIDE SEQUENCE [LARGE SCALE GENOMIC DNA]</scope>
</reference>
<dbReference type="AlphaFoldDB" id="A0A0G1S5V3"/>
<keyword evidence="1" id="KW-0472">Membrane</keyword>
<accession>A0A0G1S5V3</accession>
<evidence type="ECO:0000256" key="2">
    <source>
        <dbReference type="SAM" id="SignalP"/>
    </source>
</evidence>
<keyword evidence="2" id="KW-0732">Signal</keyword>
<dbReference type="Gene3D" id="2.60.40.10">
    <property type="entry name" value="Immunoglobulins"/>
    <property type="match status" value="1"/>
</dbReference>
<name>A0A0G1S5V3_9BACT</name>
<evidence type="ECO:0000313" key="3">
    <source>
        <dbReference type="EMBL" id="KKU64894.1"/>
    </source>
</evidence>
<feature type="signal peptide" evidence="2">
    <location>
        <begin position="1"/>
        <end position="25"/>
    </location>
</feature>
<gene>
    <name evidence="3" type="ORF">UX87_C0003G0035</name>
</gene>
<keyword evidence="1" id="KW-1133">Transmembrane helix</keyword>
<evidence type="ECO:0000256" key="1">
    <source>
        <dbReference type="SAM" id="Phobius"/>
    </source>
</evidence>
<dbReference type="EMBL" id="LCNV01000003">
    <property type="protein sequence ID" value="KKU64894.1"/>
    <property type="molecule type" value="Genomic_DNA"/>
</dbReference>
<dbReference type="Proteomes" id="UP000034364">
    <property type="component" value="Unassembled WGS sequence"/>
</dbReference>
<comment type="caution">
    <text evidence="3">The sequence shown here is derived from an EMBL/GenBank/DDBJ whole genome shotgun (WGS) entry which is preliminary data.</text>
</comment>
<feature type="chain" id="PRO_5002539518" description="Bacterial Ig-like domain-containing protein" evidence="2">
    <location>
        <begin position="26"/>
        <end position="163"/>
    </location>
</feature>
<sequence length="163" mass="16916">MLRRFFSCALLLVFLSFAFAQSARAGTFYIKSVGTLDVSASGFNHLWYNSGNVTVTGSAAPGETVSVTVDGTAYSAVADAQGSWSHTLTLSAGDHTLSFSAPSGSKSFTLTNGPLPEDVDGTLETSSTPVAGSFEYTLIISGAALLLISSGLAYRKILISKSL</sequence>